<dbReference type="AlphaFoldDB" id="A0A4R4B7F8"/>
<accession>A0A4R4B7F8</accession>
<reference evidence="1 2" key="1">
    <citation type="submission" date="2019-03" db="EMBL/GenBank/DDBJ databases">
        <title>Above-ground endophytic microbial communities from plants in different locations in the United States.</title>
        <authorList>
            <person name="Frank C."/>
        </authorList>
    </citation>
    <scope>NUCLEOTIDE SEQUENCE [LARGE SCALE GENOMIC DNA]</scope>
    <source>
        <strain evidence="1 2">LP_2_YM</strain>
    </source>
</reference>
<protein>
    <submittedName>
        <fullName evidence="1">Uncharacterized protein</fullName>
    </submittedName>
</protein>
<name>A0A4R4B7F8_BACTU</name>
<comment type="caution">
    <text evidence="1">The sequence shown here is derived from an EMBL/GenBank/DDBJ whole genome shotgun (WGS) entry which is preliminary data.</text>
</comment>
<evidence type="ECO:0000313" key="2">
    <source>
        <dbReference type="Proteomes" id="UP000295285"/>
    </source>
</evidence>
<dbReference type="Proteomes" id="UP000295285">
    <property type="component" value="Unassembled WGS sequence"/>
</dbReference>
<proteinExistence type="predicted"/>
<dbReference type="EMBL" id="SMDG01000017">
    <property type="protein sequence ID" value="TCW50396.1"/>
    <property type="molecule type" value="Genomic_DNA"/>
</dbReference>
<organism evidence="1 2">
    <name type="scientific">Bacillus thuringiensis</name>
    <dbReference type="NCBI Taxonomy" id="1428"/>
    <lineage>
        <taxon>Bacteria</taxon>
        <taxon>Bacillati</taxon>
        <taxon>Bacillota</taxon>
        <taxon>Bacilli</taxon>
        <taxon>Bacillales</taxon>
        <taxon>Bacillaceae</taxon>
        <taxon>Bacillus</taxon>
        <taxon>Bacillus cereus group</taxon>
    </lineage>
</organism>
<gene>
    <name evidence="1" type="ORF">EC910_117121</name>
</gene>
<sequence length="79" mass="9110">MIILVDTFKIYCVIRDMIFHITQQYLQKTATYTYEGANGPRTIRLRKGDLAGDKHPVTGIQEILMELIQELVKEGLISR</sequence>
<evidence type="ECO:0000313" key="1">
    <source>
        <dbReference type="EMBL" id="TCW50396.1"/>
    </source>
</evidence>